<proteinExistence type="predicted"/>
<dbReference type="EMBL" id="JBHUHY010000013">
    <property type="protein sequence ID" value="MFD2187558.1"/>
    <property type="molecule type" value="Genomic_DNA"/>
</dbReference>
<evidence type="ECO:0000313" key="1">
    <source>
        <dbReference type="EMBL" id="MFD2187558.1"/>
    </source>
</evidence>
<keyword evidence="2" id="KW-1185">Reference proteome</keyword>
<evidence type="ECO:0000313" key="2">
    <source>
        <dbReference type="Proteomes" id="UP001597344"/>
    </source>
</evidence>
<gene>
    <name evidence="1" type="ORF">ACFSJT_12225</name>
</gene>
<reference evidence="2" key="1">
    <citation type="journal article" date="2019" name="Int. J. Syst. Evol. Microbiol.">
        <title>The Global Catalogue of Microorganisms (GCM) 10K type strain sequencing project: providing services to taxonomists for standard genome sequencing and annotation.</title>
        <authorList>
            <consortium name="The Broad Institute Genomics Platform"/>
            <consortium name="The Broad Institute Genome Sequencing Center for Infectious Disease"/>
            <person name="Wu L."/>
            <person name="Ma J."/>
        </authorList>
    </citation>
    <scope>NUCLEOTIDE SEQUENCE [LARGE SCALE GENOMIC DNA]</scope>
    <source>
        <strain evidence="2">DT92</strain>
    </source>
</reference>
<protein>
    <submittedName>
        <fullName evidence="1">DUF6544 family protein</fullName>
    </submittedName>
</protein>
<sequence>MKIPIKMTLTAIGILILLFLVIILFNVSSFNNTIKKEKSLLFDSKSIPVEKISEADLEHLPELMKNYLIKAQIIGKSKYCNVTFSQKGTIKTDPKKGWISFTAVQYMSSKNPGFIWKARALPMLIRDKYIDQKGEVKISLLGLKDVASLGPEVDQSSLGRYFGELIWFPIGFLDPDIIWKQIDTTKVKGTITKGDLSLTGYFYFDETGMIKSFSTQRYRDTTLEDFIAEAGEYQNYDGLLIPNKMTAIWNLKGEKFEYFKADIVSCELTETIP</sequence>
<organism evidence="1 2">
    <name type="scientific">Aquimarina celericrescens</name>
    <dbReference type="NCBI Taxonomy" id="1964542"/>
    <lineage>
        <taxon>Bacteria</taxon>
        <taxon>Pseudomonadati</taxon>
        <taxon>Bacteroidota</taxon>
        <taxon>Flavobacteriia</taxon>
        <taxon>Flavobacteriales</taxon>
        <taxon>Flavobacteriaceae</taxon>
        <taxon>Aquimarina</taxon>
    </lineage>
</organism>
<dbReference type="InterPro" id="IPR046674">
    <property type="entry name" value="DUF6544"/>
</dbReference>
<dbReference type="Proteomes" id="UP001597344">
    <property type="component" value="Unassembled WGS sequence"/>
</dbReference>
<accession>A0ABW5AX29</accession>
<comment type="caution">
    <text evidence="1">The sequence shown here is derived from an EMBL/GenBank/DDBJ whole genome shotgun (WGS) entry which is preliminary data.</text>
</comment>
<name>A0ABW5AX29_9FLAO</name>
<dbReference type="Pfam" id="PF20181">
    <property type="entry name" value="DUF6544"/>
    <property type="match status" value="1"/>
</dbReference>